<gene>
    <name evidence="1" type="ORF">ACMD2_15948</name>
</gene>
<comment type="caution">
    <text evidence="1">The sequence shown here is derived from an EMBL/GenBank/DDBJ whole genome shotgun (WGS) entry which is preliminary data.</text>
</comment>
<proteinExistence type="predicted"/>
<reference evidence="1 2" key="1">
    <citation type="journal article" date="2016" name="DNA Res.">
        <title>The draft genome of MD-2 pineapple using hybrid error correction of long reads.</title>
        <authorList>
            <person name="Redwan R.M."/>
            <person name="Saidin A."/>
            <person name="Kumar S.V."/>
        </authorList>
    </citation>
    <scope>NUCLEOTIDE SEQUENCE [LARGE SCALE GENOMIC DNA]</scope>
    <source>
        <strain evidence="2">cv. MD2</strain>
        <tissue evidence="1">Leaf</tissue>
    </source>
</reference>
<dbReference type="EMBL" id="LSRQ01000931">
    <property type="protein sequence ID" value="OAY80190.1"/>
    <property type="molecule type" value="Genomic_DNA"/>
</dbReference>
<evidence type="ECO:0000313" key="2">
    <source>
        <dbReference type="Proteomes" id="UP000092600"/>
    </source>
</evidence>
<accession>A0A199VU20</accession>
<evidence type="ECO:0000313" key="1">
    <source>
        <dbReference type="EMBL" id="OAY80190.1"/>
    </source>
</evidence>
<dbReference type="AlphaFoldDB" id="A0A199VU20"/>
<protein>
    <submittedName>
        <fullName evidence="1">Uncharacterized protein</fullName>
    </submittedName>
</protein>
<dbReference type="Proteomes" id="UP000092600">
    <property type="component" value="Unassembled WGS sequence"/>
</dbReference>
<organism evidence="1 2">
    <name type="scientific">Ananas comosus</name>
    <name type="common">Pineapple</name>
    <name type="synonym">Ananas ananas</name>
    <dbReference type="NCBI Taxonomy" id="4615"/>
    <lineage>
        <taxon>Eukaryota</taxon>
        <taxon>Viridiplantae</taxon>
        <taxon>Streptophyta</taxon>
        <taxon>Embryophyta</taxon>
        <taxon>Tracheophyta</taxon>
        <taxon>Spermatophyta</taxon>
        <taxon>Magnoliopsida</taxon>
        <taxon>Liliopsida</taxon>
        <taxon>Poales</taxon>
        <taxon>Bromeliaceae</taxon>
        <taxon>Bromelioideae</taxon>
        <taxon>Ananas</taxon>
    </lineage>
</organism>
<name>A0A199VU20_ANACO</name>
<sequence length="82" mass="9829">MSVLDEDDDYWDQVFVMLFDQDYLTFSNTSHKRQCRKRPFSDREMVSDILNGHPDRGYQHFRMSTTTFIALRVDKRNSKSDS</sequence>